<accession>A0ABU8VW68</accession>
<protein>
    <submittedName>
        <fullName evidence="4">Alpha,alpha-trehalase TreF</fullName>
    </submittedName>
</protein>
<comment type="caution">
    <text evidence="4">The sequence shown here is derived from an EMBL/GenBank/DDBJ whole genome shotgun (WGS) entry which is preliminary data.</text>
</comment>
<evidence type="ECO:0000256" key="1">
    <source>
        <dbReference type="ARBA" id="ARBA00022801"/>
    </source>
</evidence>
<evidence type="ECO:0000313" key="4">
    <source>
        <dbReference type="EMBL" id="MEJ8822061.1"/>
    </source>
</evidence>
<dbReference type="NCBIfam" id="NF009774">
    <property type="entry name" value="PRK13271.1"/>
    <property type="match status" value="1"/>
</dbReference>
<feature type="region of interest" description="Disordered" evidence="3">
    <location>
        <begin position="1"/>
        <end position="21"/>
    </location>
</feature>
<dbReference type="PANTHER" id="PTHR23403:SF8">
    <property type="entry name" value="CYTOPLASMIC TREHALASE"/>
    <property type="match status" value="1"/>
</dbReference>
<sequence length="543" mass="60366">MKRHSAQHAAQKAAAAPAPDTLTPADRYQELFTAVQGARVFPDSKTFVDCAPLQEPAEILAAYRAQCKAAGFDLQAFVGQHFAAQLPEPSDYVSVPGQPLCAHIDDLWPVLTRHPLEHPPRGSSLQVPHAYVVPGGRFGEMYYWDSYFTMLGLAASERAELLHDMVVNFAHLIDTYGHVPNGTRTYYLGRSQPPLFAFMVELAQKLEGIHALDFLPQLRQEHAWWMRGSEGLAPGNASRRVVCLPDGRLLNRHWDERDAPREEAWLEDVTTARESGRDPAQVYRHLRAAAESGWDFSTRWLAEDRPRDTRDSLVSICTTDIVPVDLNAFLYKLETTISAMAEQAGDSSASREFAQHAQARKSAVIARMWDATQGAFFDHDWRLDLRRSCLTAASVAPLFAGLAEPSQADALAKTIERRLLAPGGLSTTECTSDQQWDQPNGWASLQWIAMSGFDAYGHENLARTIAHRWLATVAAVYEREGKLVEKYALRQVEHEVTTGGGGGEYPLQDGFGWTNGVTRALLHAHPQHTAHECVAHSAHPMHR</sequence>
<dbReference type="Gene3D" id="1.50.10.10">
    <property type="match status" value="1"/>
</dbReference>
<name>A0ABU8VW68_9BURK</name>
<proteinExistence type="predicted"/>
<evidence type="ECO:0000256" key="2">
    <source>
        <dbReference type="ARBA" id="ARBA00023295"/>
    </source>
</evidence>
<dbReference type="PRINTS" id="PR00744">
    <property type="entry name" value="GLHYDRLASE37"/>
</dbReference>
<dbReference type="InterPro" id="IPR001661">
    <property type="entry name" value="Glyco_hydro_37"/>
</dbReference>
<dbReference type="SUPFAM" id="SSF48208">
    <property type="entry name" value="Six-hairpin glycosidases"/>
    <property type="match status" value="1"/>
</dbReference>
<dbReference type="InterPro" id="IPR018232">
    <property type="entry name" value="Glyco_hydro_37_CS"/>
</dbReference>
<dbReference type="Pfam" id="PF01204">
    <property type="entry name" value="Trehalase"/>
    <property type="match status" value="1"/>
</dbReference>
<evidence type="ECO:0000313" key="5">
    <source>
        <dbReference type="Proteomes" id="UP001363010"/>
    </source>
</evidence>
<dbReference type="PROSITE" id="PS00927">
    <property type="entry name" value="TREHALASE_1"/>
    <property type="match status" value="1"/>
</dbReference>
<dbReference type="PANTHER" id="PTHR23403">
    <property type="entry name" value="TREHALASE"/>
    <property type="match status" value="1"/>
</dbReference>
<organism evidence="4 5">
    <name type="scientific">Variovorax humicola</name>
    <dbReference type="NCBI Taxonomy" id="1769758"/>
    <lineage>
        <taxon>Bacteria</taxon>
        <taxon>Pseudomonadati</taxon>
        <taxon>Pseudomonadota</taxon>
        <taxon>Betaproteobacteria</taxon>
        <taxon>Burkholderiales</taxon>
        <taxon>Comamonadaceae</taxon>
        <taxon>Variovorax</taxon>
    </lineage>
</organism>
<keyword evidence="1" id="KW-0378">Hydrolase</keyword>
<dbReference type="Proteomes" id="UP001363010">
    <property type="component" value="Unassembled WGS sequence"/>
</dbReference>
<gene>
    <name evidence="4" type="primary">treF</name>
    <name evidence="4" type="ORF">WKW80_08420</name>
</gene>
<reference evidence="4 5" key="1">
    <citation type="submission" date="2024-03" db="EMBL/GenBank/DDBJ databases">
        <title>Novel species of the genus Variovorax.</title>
        <authorList>
            <person name="Liu Q."/>
            <person name="Xin Y.-H."/>
        </authorList>
    </citation>
    <scope>NUCLEOTIDE SEQUENCE [LARGE SCALE GENOMIC DNA]</scope>
    <source>
        <strain evidence="4 5">KACC 18501</strain>
    </source>
</reference>
<dbReference type="InterPro" id="IPR008928">
    <property type="entry name" value="6-hairpin_glycosidase_sf"/>
</dbReference>
<dbReference type="EMBL" id="JBBKZV010000003">
    <property type="protein sequence ID" value="MEJ8822061.1"/>
    <property type="molecule type" value="Genomic_DNA"/>
</dbReference>
<feature type="compositionally biased region" description="Low complexity" evidence="3">
    <location>
        <begin position="7"/>
        <end position="19"/>
    </location>
</feature>
<keyword evidence="5" id="KW-1185">Reference proteome</keyword>
<dbReference type="NCBIfam" id="NF009773">
    <property type="entry name" value="PRK13270.1"/>
    <property type="match status" value="1"/>
</dbReference>
<dbReference type="RefSeq" id="WP_340363177.1">
    <property type="nucleotide sequence ID" value="NZ_JBBKZV010000003.1"/>
</dbReference>
<evidence type="ECO:0000256" key="3">
    <source>
        <dbReference type="SAM" id="MobiDB-lite"/>
    </source>
</evidence>
<keyword evidence="2" id="KW-0326">Glycosidase</keyword>
<dbReference type="InterPro" id="IPR012341">
    <property type="entry name" value="6hp_glycosidase-like_sf"/>
</dbReference>